<dbReference type="Proteomes" id="UP000247973">
    <property type="component" value="Unassembled WGS sequence"/>
</dbReference>
<name>A0A2V3PYY8_9BACT</name>
<accession>A0A2V3PYY8</accession>
<feature type="domain" description="Secretion system C-terminal sorting" evidence="1">
    <location>
        <begin position="813"/>
        <end position="879"/>
    </location>
</feature>
<reference evidence="2 3" key="1">
    <citation type="submission" date="2018-03" db="EMBL/GenBank/DDBJ databases">
        <title>Genomic Encyclopedia of Archaeal and Bacterial Type Strains, Phase II (KMG-II): from individual species to whole genera.</title>
        <authorList>
            <person name="Goeker M."/>
        </authorList>
    </citation>
    <scope>NUCLEOTIDE SEQUENCE [LARGE SCALE GENOMIC DNA]</scope>
    <source>
        <strain evidence="2 3">DSM 100214</strain>
    </source>
</reference>
<gene>
    <name evidence="2" type="ORF">CLV62_10354</name>
</gene>
<keyword evidence="3" id="KW-1185">Reference proteome</keyword>
<dbReference type="InterPro" id="IPR032675">
    <property type="entry name" value="LRR_dom_sf"/>
</dbReference>
<evidence type="ECO:0000313" key="2">
    <source>
        <dbReference type="EMBL" id="PXV67381.1"/>
    </source>
</evidence>
<dbReference type="InterPro" id="IPR026444">
    <property type="entry name" value="Secre_tail"/>
</dbReference>
<dbReference type="Pfam" id="PF18962">
    <property type="entry name" value="Por_Secre_tail"/>
    <property type="match status" value="1"/>
</dbReference>
<evidence type="ECO:0000259" key="1">
    <source>
        <dbReference type="Pfam" id="PF18962"/>
    </source>
</evidence>
<dbReference type="AlphaFoldDB" id="A0A2V3PYY8"/>
<dbReference type="Gene3D" id="3.80.10.10">
    <property type="entry name" value="Ribonuclease Inhibitor"/>
    <property type="match status" value="1"/>
</dbReference>
<proteinExistence type="predicted"/>
<dbReference type="NCBIfam" id="TIGR04183">
    <property type="entry name" value="Por_Secre_tail"/>
    <property type="match status" value="1"/>
</dbReference>
<dbReference type="RefSeq" id="WP_170120011.1">
    <property type="nucleotide sequence ID" value="NZ_QICL01000003.1"/>
</dbReference>
<dbReference type="InterPro" id="IPR026906">
    <property type="entry name" value="LRR_5"/>
</dbReference>
<feature type="non-terminal residue" evidence="2">
    <location>
        <position position="1"/>
    </location>
</feature>
<comment type="caution">
    <text evidence="2">The sequence shown here is derived from an EMBL/GenBank/DDBJ whole genome shotgun (WGS) entry which is preliminary data.</text>
</comment>
<dbReference type="Pfam" id="PF13306">
    <property type="entry name" value="LRR_5"/>
    <property type="match status" value="1"/>
</dbReference>
<evidence type="ECO:0000313" key="3">
    <source>
        <dbReference type="Proteomes" id="UP000247973"/>
    </source>
</evidence>
<sequence>HLTSLPTCMFEGFTGSVSLHEGIKVIGDNCFKGSSIKEITLPASLNSIGNSGFYNCTKLETLVSLNPIPPTLGITVFTGVNKTTCKLYVPKGSVELYQAAAQWKDFLIEEYNVSLIDNLIFKKSTGENLYQVKTGENFDISVYANLMSDVRLGLYYSNGIFAEDIVASINNNTYTSQVSTNQVSGSYIIQPYIVEEGEKKVVSRKTGSHIIDRLLITVKNNWDEFSLRSAKAELNNHILVSTGQEDLLEVATGNIFKVLVRYANPTSAIKIGLFDPITGVLVSDITQSVDGNIFSCKVPTALADAKYNLIPYQVIAGNNVYVERLTEKAFLVDRLPLFVTLGEDTEEPEIPRPATIDLVYSEDGGVTVLGEYKGVRVGEYYWMNTNFNNPTDIPVTKAQIDYAHDTYGMFNKQSTSPDSRTYWNYLGEQMGIPNPTESQITTVLLPEFQKYYGTYYTMNRDRINKLSYVRRFGSIKEKINGTLVGQDIVNHYWDGIRSVVQTKYWDLPTAADVLQLIGMCGHGTMPEVRQYLSFKEKEVPVAIVAPGMDWFYPNSIHFPTPTYPTDVFDSSNTNKYGMNIVPNGFRWGVQKNSLTVKNEGGFVTLTNVAVDELVGAGLNQALTLPIIDKDKDALNIESRIFTSFQLGDHPVISYGQYPSADAIPMRWCRALSDEELGYKLYINQDMSGVNYPASAMVIYAAMVGEQYANRKRSGEEVLLEKVRLGRVNKADISIIKLGLNESAPSGYNELPRGYIRGFYVQYILDNPSPRKTVSDLIDIAQVNPFLWIAGISAADPEFRVAKAETLEDSPVSIYPNPVSDNLYLNSDKAVSEVQIYSTNGKMVFKQANVGSSINVGHLAGGTYVLKLQIEGKIYTHKMIKK</sequence>
<protein>
    <submittedName>
        <fullName evidence="2">Putative secreted protein (Por secretion system target)</fullName>
    </submittedName>
</protein>
<dbReference type="EMBL" id="QICL01000003">
    <property type="protein sequence ID" value="PXV67381.1"/>
    <property type="molecule type" value="Genomic_DNA"/>
</dbReference>
<organism evidence="2 3">
    <name type="scientific">Dysgonomonas alginatilytica</name>
    <dbReference type="NCBI Taxonomy" id="1605892"/>
    <lineage>
        <taxon>Bacteria</taxon>
        <taxon>Pseudomonadati</taxon>
        <taxon>Bacteroidota</taxon>
        <taxon>Bacteroidia</taxon>
        <taxon>Bacteroidales</taxon>
        <taxon>Dysgonomonadaceae</taxon>
        <taxon>Dysgonomonas</taxon>
    </lineage>
</organism>